<evidence type="ECO:0000313" key="4">
    <source>
        <dbReference type="Proteomes" id="UP000087766"/>
    </source>
</evidence>
<proteinExistence type="inferred from homology"/>
<comment type="similarity">
    <text evidence="1">Belongs to the protease inhibitor I3 (leguminous Kunitz-type inhibitor) family.</text>
</comment>
<dbReference type="PANTHER" id="PTHR33107:SF81">
    <property type="entry name" value="TRYPSIN INHIBITOR A"/>
    <property type="match status" value="1"/>
</dbReference>
<protein>
    <submittedName>
        <fullName evidence="5">Trypsin inhibitor DE-3-like</fullName>
    </submittedName>
</protein>
<evidence type="ECO:0000313" key="5">
    <source>
        <dbReference type="RefSeq" id="XP_014522196.1"/>
    </source>
</evidence>
<feature type="chain" id="PRO_5010208412" evidence="3">
    <location>
        <begin position="25"/>
        <end position="204"/>
    </location>
</feature>
<dbReference type="SUPFAM" id="SSF50386">
    <property type="entry name" value="STI-like"/>
    <property type="match status" value="1"/>
</dbReference>
<dbReference type="OrthoDB" id="1745944at2759"/>
<dbReference type="AlphaFoldDB" id="A0A1S3VUY0"/>
<evidence type="ECO:0000256" key="1">
    <source>
        <dbReference type="ARBA" id="ARBA00005440"/>
    </source>
</evidence>
<dbReference type="PANTHER" id="PTHR33107">
    <property type="entry name" value="KUNITZ TRYPSIN INHIBITOR 2"/>
    <property type="match status" value="1"/>
</dbReference>
<keyword evidence="3" id="KW-0732">Signal</keyword>
<evidence type="ECO:0000256" key="2">
    <source>
        <dbReference type="ARBA" id="ARBA00023157"/>
    </source>
</evidence>
<name>A0A1S3VUY0_VIGRR</name>
<dbReference type="Proteomes" id="UP000087766">
    <property type="component" value="Unplaced"/>
</dbReference>
<keyword evidence="4" id="KW-1185">Reference proteome</keyword>
<dbReference type="InterPro" id="IPR011065">
    <property type="entry name" value="Kunitz_inhibitor_STI-like_sf"/>
</dbReference>
<dbReference type="GeneID" id="106778722"/>
<dbReference type="RefSeq" id="XP_014522196.1">
    <property type="nucleotide sequence ID" value="XM_014666710.2"/>
</dbReference>
<sequence>MASKMLFPLFLLSVLTFYPPSITAQITDGSGNIVDNGGLFYILPRIFSQGGGIRRIKTGNETGSFSVVQSPLEVDLGLRLRISSPFRVTFIPEGPVSISFVDDTVGDNSLKWTAVEVLDEGTFVKVGYQNSIAGYFVIQRGSSANTTKLSFCIIGGSLCGNVAIVEDEAGNRLLAVNQKKAYEFILTPVPQPRLNEPLSMKTGA</sequence>
<keyword evidence="2" id="KW-1015">Disulfide bond</keyword>
<dbReference type="InterPro" id="IPR002160">
    <property type="entry name" value="Prot_inh_Kunz-lg"/>
</dbReference>
<feature type="signal peptide" evidence="3">
    <location>
        <begin position="1"/>
        <end position="24"/>
    </location>
</feature>
<dbReference type="PRINTS" id="PR00291">
    <property type="entry name" value="KUNITZINHBTR"/>
</dbReference>
<gene>
    <name evidence="5" type="primary">LOC106778722</name>
</gene>
<dbReference type="KEGG" id="vra:106778722"/>
<accession>A0A1S3VUY0</accession>
<dbReference type="GO" id="GO:0004866">
    <property type="term" value="F:endopeptidase inhibitor activity"/>
    <property type="evidence" value="ECO:0007669"/>
    <property type="project" value="InterPro"/>
</dbReference>
<reference evidence="5" key="1">
    <citation type="submission" date="2025-08" db="UniProtKB">
        <authorList>
            <consortium name="RefSeq"/>
        </authorList>
    </citation>
    <scope>IDENTIFICATION</scope>
    <source>
        <tissue evidence="5">Leaf</tissue>
    </source>
</reference>
<dbReference type="Gene3D" id="2.80.10.50">
    <property type="match status" value="1"/>
</dbReference>
<organism evidence="4 5">
    <name type="scientific">Vigna radiata var. radiata</name>
    <name type="common">Mung bean</name>
    <name type="synonym">Phaseolus aureus</name>
    <dbReference type="NCBI Taxonomy" id="3916"/>
    <lineage>
        <taxon>Eukaryota</taxon>
        <taxon>Viridiplantae</taxon>
        <taxon>Streptophyta</taxon>
        <taxon>Embryophyta</taxon>
        <taxon>Tracheophyta</taxon>
        <taxon>Spermatophyta</taxon>
        <taxon>Magnoliopsida</taxon>
        <taxon>eudicotyledons</taxon>
        <taxon>Gunneridae</taxon>
        <taxon>Pentapetalae</taxon>
        <taxon>rosids</taxon>
        <taxon>fabids</taxon>
        <taxon>Fabales</taxon>
        <taxon>Fabaceae</taxon>
        <taxon>Papilionoideae</taxon>
        <taxon>50 kb inversion clade</taxon>
        <taxon>NPAAA clade</taxon>
        <taxon>indigoferoid/millettioid clade</taxon>
        <taxon>Phaseoleae</taxon>
        <taxon>Vigna</taxon>
    </lineage>
</organism>
<dbReference type="Pfam" id="PF00197">
    <property type="entry name" value="Kunitz_legume"/>
    <property type="match status" value="1"/>
</dbReference>
<evidence type="ECO:0000256" key="3">
    <source>
        <dbReference type="SAM" id="SignalP"/>
    </source>
</evidence>
<dbReference type="SMART" id="SM00452">
    <property type="entry name" value="STI"/>
    <property type="match status" value="1"/>
</dbReference>